<dbReference type="InterPro" id="IPR036388">
    <property type="entry name" value="WH-like_DNA-bd_sf"/>
</dbReference>
<dbReference type="Gene3D" id="1.10.10.10">
    <property type="entry name" value="Winged helix-like DNA-binding domain superfamily/Winged helix DNA-binding domain"/>
    <property type="match status" value="1"/>
</dbReference>
<dbReference type="EMBL" id="CAJZAG010000013">
    <property type="protein sequence ID" value="CAG9184934.1"/>
    <property type="molecule type" value="Genomic_DNA"/>
</dbReference>
<evidence type="ECO:0000256" key="3">
    <source>
        <dbReference type="ARBA" id="ARBA00023125"/>
    </source>
</evidence>
<evidence type="ECO:0000256" key="1">
    <source>
        <dbReference type="ARBA" id="ARBA00009437"/>
    </source>
</evidence>
<feature type="domain" description="HTH lysR-type" evidence="5">
    <location>
        <begin position="1"/>
        <end position="58"/>
    </location>
</feature>
<dbReference type="PRINTS" id="PR00039">
    <property type="entry name" value="HTHLYSR"/>
</dbReference>
<dbReference type="SUPFAM" id="SSF53850">
    <property type="entry name" value="Periplasmic binding protein-like II"/>
    <property type="match status" value="1"/>
</dbReference>
<keyword evidence="2" id="KW-0805">Transcription regulation</keyword>
<evidence type="ECO:0000259" key="5">
    <source>
        <dbReference type="PROSITE" id="PS50931"/>
    </source>
</evidence>
<dbReference type="PANTHER" id="PTHR30346">
    <property type="entry name" value="TRANSCRIPTIONAL DUAL REGULATOR HCAR-RELATED"/>
    <property type="match status" value="1"/>
</dbReference>
<keyword evidence="4" id="KW-0804">Transcription</keyword>
<proteinExistence type="inferred from homology"/>
<reference evidence="6 7" key="1">
    <citation type="submission" date="2021-08" db="EMBL/GenBank/DDBJ databases">
        <authorList>
            <person name="Peeters C."/>
        </authorList>
    </citation>
    <scope>NUCLEOTIDE SEQUENCE [LARGE SCALE GENOMIC DNA]</scope>
    <source>
        <strain evidence="6 7">LMG 32289</strain>
    </source>
</reference>
<dbReference type="InterPro" id="IPR005119">
    <property type="entry name" value="LysR_subst-bd"/>
</dbReference>
<comment type="similarity">
    <text evidence="1">Belongs to the LysR transcriptional regulatory family.</text>
</comment>
<dbReference type="Proteomes" id="UP000706525">
    <property type="component" value="Unassembled WGS sequence"/>
</dbReference>
<gene>
    <name evidence="6" type="primary">gltC_7</name>
    <name evidence="6" type="ORF">LMG32289_05794</name>
</gene>
<name>A0ABM8XWZ0_9BURK</name>
<accession>A0ABM8XWZ0</accession>
<dbReference type="RefSeq" id="WP_223994583.1">
    <property type="nucleotide sequence ID" value="NZ_CAJZAG010000013.1"/>
</dbReference>
<dbReference type="Pfam" id="PF00126">
    <property type="entry name" value="HTH_1"/>
    <property type="match status" value="1"/>
</dbReference>
<evidence type="ECO:0000256" key="2">
    <source>
        <dbReference type="ARBA" id="ARBA00023015"/>
    </source>
</evidence>
<comment type="caution">
    <text evidence="6">The sequence shown here is derived from an EMBL/GenBank/DDBJ whole genome shotgun (WGS) entry which is preliminary data.</text>
</comment>
<dbReference type="PANTHER" id="PTHR30346:SF28">
    <property type="entry name" value="HTH-TYPE TRANSCRIPTIONAL REGULATOR CYNR"/>
    <property type="match status" value="1"/>
</dbReference>
<dbReference type="Pfam" id="PF03466">
    <property type="entry name" value="LysR_substrate"/>
    <property type="match status" value="1"/>
</dbReference>
<evidence type="ECO:0000313" key="6">
    <source>
        <dbReference type="EMBL" id="CAG9184934.1"/>
    </source>
</evidence>
<keyword evidence="3" id="KW-0238">DNA-binding</keyword>
<dbReference type="InterPro" id="IPR036390">
    <property type="entry name" value="WH_DNA-bd_sf"/>
</dbReference>
<evidence type="ECO:0000256" key="4">
    <source>
        <dbReference type="ARBA" id="ARBA00023163"/>
    </source>
</evidence>
<organism evidence="6 7">
    <name type="scientific">Cupriavidus pampae</name>
    <dbReference type="NCBI Taxonomy" id="659251"/>
    <lineage>
        <taxon>Bacteria</taxon>
        <taxon>Pseudomonadati</taxon>
        <taxon>Pseudomonadota</taxon>
        <taxon>Betaproteobacteria</taxon>
        <taxon>Burkholderiales</taxon>
        <taxon>Burkholderiaceae</taxon>
        <taxon>Cupriavidus</taxon>
    </lineage>
</organism>
<dbReference type="PROSITE" id="PS50931">
    <property type="entry name" value="HTH_LYSR"/>
    <property type="match status" value="1"/>
</dbReference>
<sequence length="293" mass="32489">METAYLRAFALVVETGTLAEAARRLNVTPAAISQQIQVLERQLGTTLLGRAGRTVAPTESGRRLAERSVLLLREVDELRSWINQAEEMHELRIGTINTALHSLLPDALSRFTNAHPDVSVHIRSALSGELFEAVKQLELDAAVCLHPPFALPKTFAWELLRQEPLVVLARARDRQMDPHELLRTKPLIRYDRSLGGGKQADDYMRKNGITPALERFELSSLLAIAMMVDRGLGVSLIPDIASPLTTRLQVAKLPLPIPSEPRRFGVLWRRASPCAGLIKSFLEHARAAAQLSL</sequence>
<dbReference type="Gene3D" id="3.40.190.10">
    <property type="entry name" value="Periplasmic binding protein-like II"/>
    <property type="match status" value="2"/>
</dbReference>
<evidence type="ECO:0000313" key="7">
    <source>
        <dbReference type="Proteomes" id="UP000706525"/>
    </source>
</evidence>
<protein>
    <submittedName>
        <fullName evidence="6">HTH-type transcriptional regulator GltC</fullName>
    </submittedName>
</protein>
<dbReference type="InterPro" id="IPR000847">
    <property type="entry name" value="LysR_HTH_N"/>
</dbReference>
<keyword evidence="7" id="KW-1185">Reference proteome</keyword>
<dbReference type="SUPFAM" id="SSF46785">
    <property type="entry name" value="Winged helix' DNA-binding domain"/>
    <property type="match status" value="1"/>
</dbReference>